<dbReference type="EMBL" id="CAJNOI010000057">
    <property type="protein sequence ID" value="CAF0963972.1"/>
    <property type="molecule type" value="Genomic_DNA"/>
</dbReference>
<dbReference type="Pfam" id="PF17171">
    <property type="entry name" value="GST_C_6"/>
    <property type="match status" value="1"/>
</dbReference>
<keyword evidence="4" id="KW-1185">Reference proteome</keyword>
<dbReference type="PANTHER" id="PTHR12289:SF41">
    <property type="entry name" value="FAILED AXON CONNECTIONS-RELATED"/>
    <property type="match status" value="1"/>
</dbReference>
<reference evidence="2" key="1">
    <citation type="submission" date="2021-02" db="EMBL/GenBank/DDBJ databases">
        <authorList>
            <person name="Nowell W R."/>
        </authorList>
    </citation>
    <scope>NUCLEOTIDE SEQUENCE</scope>
</reference>
<dbReference type="InterPro" id="IPR036282">
    <property type="entry name" value="Glutathione-S-Trfase_C_sf"/>
</dbReference>
<dbReference type="AlphaFoldDB" id="A0A814E300"/>
<evidence type="ECO:0000313" key="2">
    <source>
        <dbReference type="EMBL" id="CAF0963972.1"/>
    </source>
</evidence>
<dbReference type="EMBL" id="CAJNOM010000227">
    <property type="protein sequence ID" value="CAF1256562.1"/>
    <property type="molecule type" value="Genomic_DNA"/>
</dbReference>
<dbReference type="Gene3D" id="1.20.1050.10">
    <property type="match status" value="1"/>
</dbReference>
<dbReference type="InterPro" id="IPR050931">
    <property type="entry name" value="Mito_Protein_Transport_Metaxin"/>
</dbReference>
<evidence type="ECO:0000313" key="3">
    <source>
        <dbReference type="EMBL" id="CAF1256562.1"/>
    </source>
</evidence>
<organism evidence="2 5">
    <name type="scientific">Adineta steineri</name>
    <dbReference type="NCBI Taxonomy" id="433720"/>
    <lineage>
        <taxon>Eukaryota</taxon>
        <taxon>Metazoa</taxon>
        <taxon>Spiralia</taxon>
        <taxon>Gnathifera</taxon>
        <taxon>Rotifera</taxon>
        <taxon>Eurotatoria</taxon>
        <taxon>Bdelloidea</taxon>
        <taxon>Adinetida</taxon>
        <taxon>Adinetidae</taxon>
        <taxon>Adineta</taxon>
    </lineage>
</organism>
<dbReference type="GO" id="GO:0005737">
    <property type="term" value="C:cytoplasm"/>
    <property type="evidence" value="ECO:0007669"/>
    <property type="project" value="TreeGrafter"/>
</dbReference>
<accession>A0A814E300</accession>
<dbReference type="OrthoDB" id="5835136at2759"/>
<dbReference type="Proteomes" id="UP000663877">
    <property type="component" value="Unassembled WGS sequence"/>
</dbReference>
<proteinExistence type="predicted"/>
<dbReference type="Proteomes" id="UP000663832">
    <property type="component" value="Unassembled WGS sequence"/>
</dbReference>
<dbReference type="SUPFAM" id="SSF47616">
    <property type="entry name" value="GST C-terminal domain-like"/>
    <property type="match status" value="1"/>
</dbReference>
<evidence type="ECO:0000313" key="4">
    <source>
        <dbReference type="Proteomes" id="UP000663832"/>
    </source>
</evidence>
<dbReference type="PANTHER" id="PTHR12289">
    <property type="entry name" value="METAXIN RELATED"/>
    <property type="match status" value="1"/>
</dbReference>
<gene>
    <name evidence="2" type="ORF">BJG266_LOCUS13964</name>
    <name evidence="3" type="ORF">QVE165_LOCUS28812</name>
</gene>
<evidence type="ECO:0000313" key="5">
    <source>
        <dbReference type="Proteomes" id="UP000663877"/>
    </source>
</evidence>
<protein>
    <recommendedName>
        <fullName evidence="1">Metaxin glutathione S-transferase domain-containing protein</fullName>
    </recommendedName>
</protein>
<name>A0A814E300_9BILA</name>
<dbReference type="InterPro" id="IPR033468">
    <property type="entry name" value="Metaxin_GST"/>
</dbReference>
<comment type="caution">
    <text evidence="2">The sequence shown here is derived from an EMBL/GenBank/DDBJ whole genome shotgun (WGS) entry which is preliminary data.</text>
</comment>
<sequence>MSSPFEMETTISHNQVRENLVLSVWPSCKHLITIDPNSLAASLWLRAQGYSCSIVNANRQLSMIFGTYPTLYDVSNNKHYVGFDSIYQYSRKLDPTADELALLATFKRLFVPAFMHSQWFDDINRASYRALYHYTIGLPTSLFYIRKKFTSAQTWLNIVANKCSYSNEQQNQIYADADKCLSIIENELARHNQPYIGGEKFSLIDTWVSAYLLVLSHHASEKSRLRTLFNQHTRLVNYVKRIDEEQFLLLTKENESHALLSSSSSENSIDIVSILHIISQVVSFSIFFFMLTKIGANSHTITS</sequence>
<feature type="domain" description="Metaxin glutathione S-transferase" evidence="1">
    <location>
        <begin position="177"/>
        <end position="242"/>
    </location>
</feature>
<evidence type="ECO:0000259" key="1">
    <source>
        <dbReference type="Pfam" id="PF17171"/>
    </source>
</evidence>